<feature type="domain" description="HTH CENPB-type" evidence="2">
    <location>
        <begin position="44"/>
        <end position="86"/>
    </location>
</feature>
<organism evidence="3 4">
    <name type="scientific">Brachionus plicatilis</name>
    <name type="common">Marine rotifer</name>
    <name type="synonym">Brachionus muelleri</name>
    <dbReference type="NCBI Taxonomy" id="10195"/>
    <lineage>
        <taxon>Eukaryota</taxon>
        <taxon>Metazoa</taxon>
        <taxon>Spiralia</taxon>
        <taxon>Gnathifera</taxon>
        <taxon>Rotifera</taxon>
        <taxon>Eurotatoria</taxon>
        <taxon>Monogononta</taxon>
        <taxon>Pseudotrocha</taxon>
        <taxon>Ploima</taxon>
        <taxon>Brachionidae</taxon>
        <taxon>Brachionus</taxon>
    </lineage>
</organism>
<evidence type="ECO:0000256" key="1">
    <source>
        <dbReference type="ARBA" id="ARBA00023125"/>
    </source>
</evidence>
<evidence type="ECO:0000313" key="3">
    <source>
        <dbReference type="EMBL" id="RNA29166.1"/>
    </source>
</evidence>
<dbReference type="EMBL" id="REGN01002269">
    <property type="protein sequence ID" value="RNA29166.1"/>
    <property type="molecule type" value="Genomic_DNA"/>
</dbReference>
<dbReference type="AlphaFoldDB" id="A0A3M7S079"/>
<gene>
    <name evidence="3" type="ORF">BpHYR1_014432</name>
</gene>
<keyword evidence="1" id="KW-0238">DNA-binding</keyword>
<dbReference type="GO" id="GO:0003677">
    <property type="term" value="F:DNA binding"/>
    <property type="evidence" value="ECO:0007669"/>
    <property type="project" value="UniProtKB-KW"/>
</dbReference>
<dbReference type="InterPro" id="IPR006600">
    <property type="entry name" value="HTH_CenpB_DNA-bd_dom"/>
</dbReference>
<evidence type="ECO:0000259" key="2">
    <source>
        <dbReference type="Pfam" id="PF03221"/>
    </source>
</evidence>
<dbReference type="Proteomes" id="UP000276133">
    <property type="component" value="Unassembled WGS sequence"/>
</dbReference>
<dbReference type="InterPro" id="IPR009057">
    <property type="entry name" value="Homeodomain-like_sf"/>
</dbReference>
<dbReference type="SUPFAM" id="SSF46689">
    <property type="entry name" value="Homeodomain-like"/>
    <property type="match status" value="1"/>
</dbReference>
<comment type="caution">
    <text evidence="3">The sequence shown here is derived from an EMBL/GenBank/DDBJ whole genome shotgun (WGS) entry which is preliminary data.</text>
</comment>
<accession>A0A3M7S079</accession>
<name>A0A3M7S079_BRAPC</name>
<evidence type="ECO:0000313" key="4">
    <source>
        <dbReference type="Proteomes" id="UP000276133"/>
    </source>
</evidence>
<keyword evidence="4" id="KW-1185">Reference proteome</keyword>
<dbReference type="Pfam" id="PF03221">
    <property type="entry name" value="HTH_Tnp_Tc5"/>
    <property type="match status" value="1"/>
</dbReference>
<dbReference type="Gene3D" id="1.10.10.60">
    <property type="entry name" value="Homeodomain-like"/>
    <property type="match status" value="1"/>
</dbReference>
<proteinExistence type="predicted"/>
<protein>
    <submittedName>
        <fullName evidence="3">Jerky homolog-like</fullName>
    </submittedName>
</protein>
<sequence>MSRISGIDRRIIGKWIKDEHKILSSKKKRSCFKSKQSKEMCICPEMELQLKDWIVKEREKGVCISGFVIQKKALLLYNDIHPDEHHENFVEKCPLNKAIFLCEWPKKGSLFRGRQGSSLYKQAPE</sequence>
<reference evidence="3 4" key="1">
    <citation type="journal article" date="2018" name="Sci. Rep.">
        <title>Genomic signatures of local adaptation to the degree of environmental predictability in rotifers.</title>
        <authorList>
            <person name="Franch-Gras L."/>
            <person name="Hahn C."/>
            <person name="Garcia-Roger E.M."/>
            <person name="Carmona M.J."/>
            <person name="Serra M."/>
            <person name="Gomez A."/>
        </authorList>
    </citation>
    <scope>NUCLEOTIDE SEQUENCE [LARGE SCALE GENOMIC DNA]</scope>
    <source>
        <strain evidence="3">HYR1</strain>
    </source>
</reference>